<sequence length="130" mass="15192">MHVFDGVSVDDIVDPGDRPTDVWHVSELRNLGCAPAGVLLLRKLSSRWVRVARRTCDRIPRLARDEVHHLVVLARFQDECVNRRSRHRVGITVDMSEFHFPKNEYQLWRAMAIIKLRLRTLEKASRVVRT</sequence>
<gene>
    <name evidence="1" type="ORF">CYMTET_40127</name>
</gene>
<dbReference type="AlphaFoldDB" id="A0AAE0CAX4"/>
<proteinExistence type="predicted"/>
<keyword evidence="2" id="KW-1185">Reference proteome</keyword>
<organism evidence="1 2">
    <name type="scientific">Cymbomonas tetramitiformis</name>
    <dbReference type="NCBI Taxonomy" id="36881"/>
    <lineage>
        <taxon>Eukaryota</taxon>
        <taxon>Viridiplantae</taxon>
        <taxon>Chlorophyta</taxon>
        <taxon>Pyramimonadophyceae</taxon>
        <taxon>Pyramimonadales</taxon>
        <taxon>Pyramimonadaceae</taxon>
        <taxon>Cymbomonas</taxon>
    </lineage>
</organism>
<accession>A0AAE0CAX4</accession>
<evidence type="ECO:0000313" key="1">
    <source>
        <dbReference type="EMBL" id="KAK3250497.1"/>
    </source>
</evidence>
<dbReference type="EMBL" id="LGRX02026674">
    <property type="protein sequence ID" value="KAK3250497.1"/>
    <property type="molecule type" value="Genomic_DNA"/>
</dbReference>
<name>A0AAE0CAX4_9CHLO</name>
<protein>
    <submittedName>
        <fullName evidence="1">Uncharacterized protein</fullName>
    </submittedName>
</protein>
<comment type="caution">
    <text evidence="1">The sequence shown here is derived from an EMBL/GenBank/DDBJ whole genome shotgun (WGS) entry which is preliminary data.</text>
</comment>
<evidence type="ECO:0000313" key="2">
    <source>
        <dbReference type="Proteomes" id="UP001190700"/>
    </source>
</evidence>
<dbReference type="Proteomes" id="UP001190700">
    <property type="component" value="Unassembled WGS sequence"/>
</dbReference>
<reference evidence="1 2" key="1">
    <citation type="journal article" date="2015" name="Genome Biol. Evol.">
        <title>Comparative Genomics of a Bacterivorous Green Alga Reveals Evolutionary Causalities and Consequences of Phago-Mixotrophic Mode of Nutrition.</title>
        <authorList>
            <person name="Burns J.A."/>
            <person name="Paasch A."/>
            <person name="Narechania A."/>
            <person name="Kim E."/>
        </authorList>
    </citation>
    <scope>NUCLEOTIDE SEQUENCE [LARGE SCALE GENOMIC DNA]</scope>
    <source>
        <strain evidence="1 2">PLY_AMNH</strain>
    </source>
</reference>